<organism evidence="2 3">
    <name type="scientific">Sulfurospirillum barnesii (strain ATCC 700032 / DSM 10660 / SES-3)</name>
    <dbReference type="NCBI Taxonomy" id="760154"/>
    <lineage>
        <taxon>Bacteria</taxon>
        <taxon>Pseudomonadati</taxon>
        <taxon>Campylobacterota</taxon>
        <taxon>Epsilonproteobacteria</taxon>
        <taxon>Campylobacterales</taxon>
        <taxon>Sulfurospirillaceae</taxon>
        <taxon>Sulfurospirillum</taxon>
    </lineage>
</organism>
<evidence type="ECO:0000313" key="3">
    <source>
        <dbReference type="Proteomes" id="UP000006176"/>
    </source>
</evidence>
<dbReference type="HOGENOM" id="CLU_3405848_0_0_7"/>
<sequence>MKKSHLLAIMIALFCGVLLIEIFLKNILGT</sequence>
<keyword evidence="1" id="KW-0812">Transmembrane</keyword>
<gene>
    <name evidence="2" type="ordered locus">Sulba_0873</name>
</gene>
<dbReference type="AlphaFoldDB" id="I3XW50"/>
<evidence type="ECO:0000313" key="2">
    <source>
        <dbReference type="EMBL" id="AFL68174.1"/>
    </source>
</evidence>
<reference evidence="2 3" key="1">
    <citation type="submission" date="2012-06" db="EMBL/GenBank/DDBJ databases">
        <title>Complete sequence of Sulfurospirillum barnesii SES-3.</title>
        <authorList>
            <consortium name="US DOE Joint Genome Institute"/>
            <person name="Lucas S."/>
            <person name="Han J."/>
            <person name="Lapidus A."/>
            <person name="Cheng J.-F."/>
            <person name="Goodwin L."/>
            <person name="Pitluck S."/>
            <person name="Peters L."/>
            <person name="Ovchinnikova G."/>
            <person name="Lu M."/>
            <person name="Detter J.C."/>
            <person name="Han C."/>
            <person name="Tapia R."/>
            <person name="Land M."/>
            <person name="Hauser L."/>
            <person name="Kyrpides N."/>
            <person name="Ivanova N."/>
            <person name="Pagani I."/>
            <person name="Stolz J."/>
            <person name="Arkin A."/>
            <person name="Dehal P."/>
            <person name="Oremland R."/>
            <person name="Saltikov C."/>
            <person name="Basu P."/>
            <person name="Hollibaugh J."/>
            <person name="Newman D."/>
            <person name="Stolyar S."/>
            <person name="Hazen T."/>
            <person name="Woyke T."/>
        </authorList>
    </citation>
    <scope>NUCLEOTIDE SEQUENCE [LARGE SCALE GENOMIC DNA]</scope>
    <source>
        <strain evidence="3">ATCC 700032 / DSM 10660 / SES-3</strain>
    </source>
</reference>
<proteinExistence type="predicted"/>
<dbReference type="KEGG" id="sba:Sulba_0873"/>
<dbReference type="EMBL" id="CP003333">
    <property type="protein sequence ID" value="AFL68174.1"/>
    <property type="molecule type" value="Genomic_DNA"/>
</dbReference>
<dbReference type="STRING" id="760154.Sulba_0873"/>
<feature type="transmembrane region" description="Helical" evidence="1">
    <location>
        <begin position="6"/>
        <end position="24"/>
    </location>
</feature>
<keyword evidence="3" id="KW-1185">Reference proteome</keyword>
<protein>
    <submittedName>
        <fullName evidence="2">Uncharacterized protein</fullName>
    </submittedName>
</protein>
<evidence type="ECO:0000256" key="1">
    <source>
        <dbReference type="SAM" id="Phobius"/>
    </source>
</evidence>
<keyword evidence="1" id="KW-1133">Transmembrane helix</keyword>
<keyword evidence="1" id="KW-0472">Membrane</keyword>
<accession>I3XW50</accession>
<dbReference type="Proteomes" id="UP000006176">
    <property type="component" value="Chromosome"/>
</dbReference>
<name>I3XW50_SULBS</name>